<name>A0A841PTU2_9BACL</name>
<feature type="transmembrane region" description="Helical" evidence="7">
    <location>
        <begin position="316"/>
        <end position="338"/>
    </location>
</feature>
<keyword evidence="5 7" id="KW-1133">Transmembrane helix</keyword>
<dbReference type="GO" id="GO:0005886">
    <property type="term" value="C:plasma membrane"/>
    <property type="evidence" value="ECO:0007669"/>
    <property type="project" value="UniProtKB-SubCell"/>
</dbReference>
<evidence type="ECO:0000256" key="4">
    <source>
        <dbReference type="ARBA" id="ARBA00022692"/>
    </source>
</evidence>
<keyword evidence="2" id="KW-0813">Transport</keyword>
<evidence type="ECO:0000313" key="9">
    <source>
        <dbReference type="EMBL" id="MBB6449721.1"/>
    </source>
</evidence>
<feature type="transmembrane region" description="Helical" evidence="7">
    <location>
        <begin position="223"/>
        <end position="248"/>
    </location>
</feature>
<feature type="domain" description="Major facilitator superfamily (MFS) profile" evidence="8">
    <location>
        <begin position="10"/>
        <end position="404"/>
    </location>
</feature>
<feature type="transmembrane region" description="Helical" evidence="7">
    <location>
        <begin position="379"/>
        <end position="401"/>
    </location>
</feature>
<feature type="transmembrane region" description="Helical" evidence="7">
    <location>
        <begin position="291"/>
        <end position="310"/>
    </location>
</feature>
<feature type="transmembrane region" description="Helical" evidence="7">
    <location>
        <begin position="35"/>
        <end position="64"/>
    </location>
</feature>
<dbReference type="InterPro" id="IPR011701">
    <property type="entry name" value="MFS"/>
</dbReference>
<accession>A0A841PTU2</accession>
<keyword evidence="10" id="KW-1185">Reference proteome</keyword>
<keyword evidence="6 7" id="KW-0472">Membrane</keyword>
<keyword evidence="4 7" id="KW-0812">Transmembrane</keyword>
<comment type="caution">
    <text evidence="9">The sequence shown here is derived from an EMBL/GenBank/DDBJ whole genome shotgun (WGS) entry which is preliminary data.</text>
</comment>
<dbReference type="AlphaFoldDB" id="A0A841PTU2"/>
<dbReference type="CDD" id="cd06173">
    <property type="entry name" value="MFS_MefA_like"/>
    <property type="match status" value="1"/>
</dbReference>
<dbReference type="PROSITE" id="PS50850">
    <property type="entry name" value="MFS"/>
    <property type="match status" value="1"/>
</dbReference>
<dbReference type="PANTHER" id="PTHR23513">
    <property type="entry name" value="INTEGRAL MEMBRANE EFFLUX PROTEIN-RELATED"/>
    <property type="match status" value="1"/>
</dbReference>
<evidence type="ECO:0000259" key="8">
    <source>
        <dbReference type="PROSITE" id="PS50850"/>
    </source>
</evidence>
<dbReference type="RefSeq" id="WP_184403688.1">
    <property type="nucleotide sequence ID" value="NZ_JACHHJ010000002.1"/>
</dbReference>
<feature type="transmembrane region" description="Helical" evidence="7">
    <location>
        <begin position="76"/>
        <end position="94"/>
    </location>
</feature>
<evidence type="ECO:0000256" key="2">
    <source>
        <dbReference type="ARBA" id="ARBA00022448"/>
    </source>
</evidence>
<dbReference type="InterPro" id="IPR020846">
    <property type="entry name" value="MFS_dom"/>
</dbReference>
<dbReference type="EMBL" id="JACHHJ010000002">
    <property type="protein sequence ID" value="MBB6449721.1"/>
    <property type="molecule type" value="Genomic_DNA"/>
</dbReference>
<dbReference type="InterPro" id="IPR036259">
    <property type="entry name" value="MFS_trans_sf"/>
</dbReference>
<keyword evidence="3" id="KW-1003">Cell membrane</keyword>
<dbReference type="SUPFAM" id="SSF103473">
    <property type="entry name" value="MFS general substrate transporter"/>
    <property type="match status" value="1"/>
</dbReference>
<dbReference type="Gene3D" id="1.20.1250.20">
    <property type="entry name" value="MFS general substrate transporter like domains"/>
    <property type="match status" value="1"/>
</dbReference>
<feature type="transmembrane region" description="Helical" evidence="7">
    <location>
        <begin position="171"/>
        <end position="188"/>
    </location>
</feature>
<feature type="transmembrane region" description="Helical" evidence="7">
    <location>
        <begin position="260"/>
        <end position="279"/>
    </location>
</feature>
<proteinExistence type="predicted"/>
<evidence type="ECO:0000256" key="7">
    <source>
        <dbReference type="SAM" id="Phobius"/>
    </source>
</evidence>
<dbReference type="Pfam" id="PF07690">
    <property type="entry name" value="MFS_1"/>
    <property type="match status" value="1"/>
</dbReference>
<reference evidence="9 10" key="1">
    <citation type="submission" date="2020-08" db="EMBL/GenBank/DDBJ databases">
        <title>Genomic Encyclopedia of Type Strains, Phase IV (KMG-IV): sequencing the most valuable type-strain genomes for metagenomic binning, comparative biology and taxonomic classification.</title>
        <authorList>
            <person name="Goeker M."/>
        </authorList>
    </citation>
    <scope>NUCLEOTIDE SEQUENCE [LARGE SCALE GENOMIC DNA]</scope>
    <source>
        <strain evidence="9 10">DSM 21769</strain>
    </source>
</reference>
<organism evidence="9 10">
    <name type="scientific">Geomicrobium halophilum</name>
    <dbReference type="NCBI Taxonomy" id="549000"/>
    <lineage>
        <taxon>Bacteria</taxon>
        <taxon>Bacillati</taxon>
        <taxon>Bacillota</taxon>
        <taxon>Bacilli</taxon>
        <taxon>Bacillales</taxon>
        <taxon>Geomicrobium</taxon>
    </lineage>
</organism>
<evidence type="ECO:0000313" key="10">
    <source>
        <dbReference type="Proteomes" id="UP000568839"/>
    </source>
</evidence>
<comment type="subcellular location">
    <subcellularLocation>
        <location evidence="1">Cell membrane</location>
        <topology evidence="1">Multi-pass membrane protein</topology>
    </subcellularLocation>
</comment>
<evidence type="ECO:0000256" key="5">
    <source>
        <dbReference type="ARBA" id="ARBA00022989"/>
    </source>
</evidence>
<dbReference type="PANTHER" id="PTHR23513:SF6">
    <property type="entry name" value="MAJOR FACILITATOR SUPERFAMILY ASSOCIATED DOMAIN-CONTAINING PROTEIN"/>
    <property type="match status" value="1"/>
</dbReference>
<feature type="transmembrane region" description="Helical" evidence="7">
    <location>
        <begin position="350"/>
        <end position="373"/>
    </location>
</feature>
<dbReference type="Proteomes" id="UP000568839">
    <property type="component" value="Unassembled WGS sequence"/>
</dbReference>
<feature type="transmembrane region" description="Helical" evidence="7">
    <location>
        <begin position="100"/>
        <end position="121"/>
    </location>
</feature>
<protein>
    <submittedName>
        <fullName evidence="9">MFS family permease</fullName>
    </submittedName>
</protein>
<dbReference type="GO" id="GO:0022857">
    <property type="term" value="F:transmembrane transporter activity"/>
    <property type="evidence" value="ECO:0007669"/>
    <property type="project" value="InterPro"/>
</dbReference>
<evidence type="ECO:0000256" key="1">
    <source>
        <dbReference type="ARBA" id="ARBA00004651"/>
    </source>
</evidence>
<sequence>MQVKLSKNKPYLFIISSQFIHKIAESLYDLVMPLLVLYITGSPVLMGVMYILGEVAEYLVFLFGGAIADSFNRKKLLITIAILQIIFISLIPIFEHIGILSITLLFIVAFVIDLCVCLYGIADISIIPQIVERDELPKANGIMQSVVSTSSALGPAVSGIIIAALGLFGSIWINALLFMVLLFTFRYLRDMKQTDKEEDGNVNPKTILMKSLQGIKLTFKKRLLLVLVFWQAFFIFGIHGSILMLIFYLESDIGFGSDGIGVVMTFGAIGGILSGLVFAKVQKVFKGKNGILIILGTVFAGIMFILLPFATAWYSIGVIYLGIMFSIAIVSRLISLYIQYNVESKFLGRAFAASQLISSILAPLSILIAALLAENVGTEYVFLLSGAVLLLSSVLAVLFNINNYKWIDDSTLPSKSEGS</sequence>
<evidence type="ECO:0000256" key="3">
    <source>
        <dbReference type="ARBA" id="ARBA00022475"/>
    </source>
</evidence>
<evidence type="ECO:0000256" key="6">
    <source>
        <dbReference type="ARBA" id="ARBA00023136"/>
    </source>
</evidence>
<gene>
    <name evidence="9" type="ORF">HNR44_001699</name>
</gene>